<name>A0A0A8YE73_ARUDO</name>
<reference evidence="1" key="2">
    <citation type="journal article" date="2015" name="Data Brief">
        <title>Shoot transcriptome of the giant reed, Arundo donax.</title>
        <authorList>
            <person name="Barrero R.A."/>
            <person name="Guerrero F.D."/>
            <person name="Moolhuijzen P."/>
            <person name="Goolsby J.A."/>
            <person name="Tidwell J."/>
            <person name="Bellgard S.E."/>
            <person name="Bellgard M.I."/>
        </authorList>
    </citation>
    <scope>NUCLEOTIDE SEQUENCE</scope>
    <source>
        <tissue evidence="1">Shoot tissue taken approximately 20 cm above the soil surface</tissue>
    </source>
</reference>
<dbReference type="AlphaFoldDB" id="A0A0A8YE73"/>
<proteinExistence type="predicted"/>
<protein>
    <submittedName>
        <fullName evidence="1">Uncharacterized protein</fullName>
    </submittedName>
</protein>
<organism evidence="1">
    <name type="scientific">Arundo donax</name>
    <name type="common">Giant reed</name>
    <name type="synonym">Donax arundinaceus</name>
    <dbReference type="NCBI Taxonomy" id="35708"/>
    <lineage>
        <taxon>Eukaryota</taxon>
        <taxon>Viridiplantae</taxon>
        <taxon>Streptophyta</taxon>
        <taxon>Embryophyta</taxon>
        <taxon>Tracheophyta</taxon>
        <taxon>Spermatophyta</taxon>
        <taxon>Magnoliopsida</taxon>
        <taxon>Liliopsida</taxon>
        <taxon>Poales</taxon>
        <taxon>Poaceae</taxon>
        <taxon>PACMAD clade</taxon>
        <taxon>Arundinoideae</taxon>
        <taxon>Arundineae</taxon>
        <taxon>Arundo</taxon>
    </lineage>
</organism>
<sequence>MFSLGSKWKLIEIQPDSELFLRLITLSSGHLDREAGNVPWNPLEARFKNSSLLRPSNTSGMEPVNPL</sequence>
<evidence type="ECO:0000313" key="1">
    <source>
        <dbReference type="EMBL" id="JAD24419.1"/>
    </source>
</evidence>
<accession>A0A0A8YE73</accession>
<dbReference type="EMBL" id="GBRH01273476">
    <property type="protein sequence ID" value="JAD24419.1"/>
    <property type="molecule type" value="Transcribed_RNA"/>
</dbReference>
<reference evidence="1" key="1">
    <citation type="submission" date="2014-09" db="EMBL/GenBank/DDBJ databases">
        <authorList>
            <person name="Magalhaes I.L.F."/>
            <person name="Oliveira U."/>
            <person name="Santos F.R."/>
            <person name="Vidigal T.H.D.A."/>
            <person name="Brescovit A.D."/>
            <person name="Santos A.J."/>
        </authorList>
    </citation>
    <scope>NUCLEOTIDE SEQUENCE</scope>
    <source>
        <tissue evidence="1">Shoot tissue taken approximately 20 cm above the soil surface</tissue>
    </source>
</reference>